<name>A0ACA9RC73_9GLOM</name>
<reference evidence="1" key="1">
    <citation type="submission" date="2021-06" db="EMBL/GenBank/DDBJ databases">
        <authorList>
            <person name="Kallberg Y."/>
            <person name="Tangrot J."/>
            <person name="Rosling A."/>
        </authorList>
    </citation>
    <scope>NUCLEOTIDE SEQUENCE</scope>
    <source>
        <strain evidence="1">CL356</strain>
    </source>
</reference>
<dbReference type="Proteomes" id="UP000789525">
    <property type="component" value="Unassembled WGS sequence"/>
</dbReference>
<comment type="caution">
    <text evidence="1">The sequence shown here is derived from an EMBL/GenBank/DDBJ whole genome shotgun (WGS) entry which is preliminary data.</text>
</comment>
<evidence type="ECO:0000313" key="2">
    <source>
        <dbReference type="Proteomes" id="UP000789525"/>
    </source>
</evidence>
<keyword evidence="2" id="KW-1185">Reference proteome</keyword>
<evidence type="ECO:0000313" key="1">
    <source>
        <dbReference type="EMBL" id="CAG8784904.1"/>
    </source>
</evidence>
<protein>
    <submittedName>
        <fullName evidence="1">14596_t:CDS:1</fullName>
    </submittedName>
</protein>
<dbReference type="EMBL" id="CAJVPT010075035">
    <property type="protein sequence ID" value="CAG8784904.1"/>
    <property type="molecule type" value="Genomic_DNA"/>
</dbReference>
<accession>A0ACA9RC73</accession>
<sequence>VMRLDEKFTDVGPKGPLPKRTGAVAGQKASIPAALIFALGCYGAGGAGLGSKQGLSQSSTMLG</sequence>
<feature type="non-terminal residue" evidence="1">
    <location>
        <position position="1"/>
    </location>
</feature>
<organism evidence="1 2">
    <name type="scientific">Acaulospora colombiana</name>
    <dbReference type="NCBI Taxonomy" id="27376"/>
    <lineage>
        <taxon>Eukaryota</taxon>
        <taxon>Fungi</taxon>
        <taxon>Fungi incertae sedis</taxon>
        <taxon>Mucoromycota</taxon>
        <taxon>Glomeromycotina</taxon>
        <taxon>Glomeromycetes</taxon>
        <taxon>Diversisporales</taxon>
        <taxon>Acaulosporaceae</taxon>
        <taxon>Acaulospora</taxon>
    </lineage>
</organism>
<proteinExistence type="predicted"/>
<feature type="non-terminal residue" evidence="1">
    <location>
        <position position="63"/>
    </location>
</feature>
<gene>
    <name evidence="1" type="ORF">ACOLOM_LOCUS14502</name>
</gene>